<evidence type="ECO:0000313" key="1">
    <source>
        <dbReference type="EMBL" id="PIC12274.1"/>
    </source>
</evidence>
<sequence>MEDEIDAAAELEPPIEEHEIEVEEEKIAEEIEEEVVHDQMKHIQKEDKLTEGMRSKSYFTASRPPTVANHQLRQLHRRIAVPEEIE</sequence>
<dbReference type="Proteomes" id="UP000230233">
    <property type="component" value="Unassembled WGS sequence"/>
</dbReference>
<keyword evidence="2" id="KW-1185">Reference proteome</keyword>
<reference evidence="2" key="1">
    <citation type="submission" date="2017-10" db="EMBL/GenBank/DDBJ databases">
        <title>Rapid genome shrinkage in a self-fertile nematode reveals novel sperm competition proteins.</title>
        <authorList>
            <person name="Yin D."/>
            <person name="Schwarz E.M."/>
            <person name="Thomas C.G."/>
            <person name="Felde R.L."/>
            <person name="Korf I.F."/>
            <person name="Cutter A.D."/>
            <person name="Schartner C.M."/>
            <person name="Ralston E.J."/>
            <person name="Meyer B.J."/>
            <person name="Haag E.S."/>
        </authorList>
    </citation>
    <scope>NUCLEOTIDE SEQUENCE [LARGE SCALE GENOMIC DNA]</scope>
    <source>
        <strain evidence="2">JU1422</strain>
    </source>
</reference>
<organism evidence="1 2">
    <name type="scientific">Caenorhabditis nigoni</name>
    <dbReference type="NCBI Taxonomy" id="1611254"/>
    <lineage>
        <taxon>Eukaryota</taxon>
        <taxon>Metazoa</taxon>
        <taxon>Ecdysozoa</taxon>
        <taxon>Nematoda</taxon>
        <taxon>Chromadorea</taxon>
        <taxon>Rhabditida</taxon>
        <taxon>Rhabditina</taxon>
        <taxon>Rhabditomorpha</taxon>
        <taxon>Rhabditoidea</taxon>
        <taxon>Rhabditidae</taxon>
        <taxon>Peloderinae</taxon>
        <taxon>Caenorhabditis</taxon>
    </lineage>
</organism>
<proteinExistence type="predicted"/>
<comment type="caution">
    <text evidence="1">The sequence shown here is derived from an EMBL/GenBank/DDBJ whole genome shotgun (WGS) entry which is preliminary data.</text>
</comment>
<dbReference type="AlphaFoldDB" id="A0A2G5SB37"/>
<protein>
    <submittedName>
        <fullName evidence="1">Uncharacterized protein</fullName>
    </submittedName>
</protein>
<dbReference type="EMBL" id="PDUG01000025">
    <property type="protein sequence ID" value="PIC12274.1"/>
    <property type="molecule type" value="Genomic_DNA"/>
</dbReference>
<name>A0A2G5SB37_9PELO</name>
<evidence type="ECO:0000313" key="2">
    <source>
        <dbReference type="Proteomes" id="UP000230233"/>
    </source>
</evidence>
<accession>A0A2G5SB37</accession>
<gene>
    <name evidence="1" type="ORF">B9Z55_028513</name>
</gene>